<dbReference type="AlphaFoldDB" id="A0A392QR35"/>
<dbReference type="Proteomes" id="UP000265520">
    <property type="component" value="Unassembled WGS sequence"/>
</dbReference>
<accession>A0A392QR35</accession>
<organism evidence="1 2">
    <name type="scientific">Trifolium medium</name>
    <dbReference type="NCBI Taxonomy" id="97028"/>
    <lineage>
        <taxon>Eukaryota</taxon>
        <taxon>Viridiplantae</taxon>
        <taxon>Streptophyta</taxon>
        <taxon>Embryophyta</taxon>
        <taxon>Tracheophyta</taxon>
        <taxon>Spermatophyta</taxon>
        <taxon>Magnoliopsida</taxon>
        <taxon>eudicotyledons</taxon>
        <taxon>Gunneridae</taxon>
        <taxon>Pentapetalae</taxon>
        <taxon>rosids</taxon>
        <taxon>fabids</taxon>
        <taxon>Fabales</taxon>
        <taxon>Fabaceae</taxon>
        <taxon>Papilionoideae</taxon>
        <taxon>50 kb inversion clade</taxon>
        <taxon>NPAAA clade</taxon>
        <taxon>Hologalegina</taxon>
        <taxon>IRL clade</taxon>
        <taxon>Trifolieae</taxon>
        <taxon>Trifolium</taxon>
    </lineage>
</organism>
<keyword evidence="2" id="KW-1185">Reference proteome</keyword>
<proteinExistence type="predicted"/>
<comment type="caution">
    <text evidence="1">The sequence shown here is derived from an EMBL/GenBank/DDBJ whole genome shotgun (WGS) entry which is preliminary data.</text>
</comment>
<sequence length="61" mass="6310">MIRAKSCGGGDGCRRSRKFCAERSERAGLGCTTGYGGPLESSDLGGTAVSLVSSHSRLRGF</sequence>
<protein>
    <submittedName>
        <fullName evidence="1">Uncharacterized protein</fullName>
    </submittedName>
</protein>
<evidence type="ECO:0000313" key="1">
    <source>
        <dbReference type="EMBL" id="MCI25986.1"/>
    </source>
</evidence>
<dbReference type="EMBL" id="LXQA010150657">
    <property type="protein sequence ID" value="MCI25986.1"/>
    <property type="molecule type" value="Genomic_DNA"/>
</dbReference>
<name>A0A392QR35_9FABA</name>
<reference evidence="1 2" key="1">
    <citation type="journal article" date="2018" name="Front. Plant Sci.">
        <title>Red Clover (Trifolium pratense) and Zigzag Clover (T. medium) - A Picture of Genomic Similarities and Differences.</title>
        <authorList>
            <person name="Dluhosova J."/>
            <person name="Istvanek J."/>
            <person name="Nedelnik J."/>
            <person name="Repkova J."/>
        </authorList>
    </citation>
    <scope>NUCLEOTIDE SEQUENCE [LARGE SCALE GENOMIC DNA]</scope>
    <source>
        <strain evidence="2">cv. 10/8</strain>
        <tissue evidence="1">Leaf</tissue>
    </source>
</reference>
<feature type="non-terminal residue" evidence="1">
    <location>
        <position position="61"/>
    </location>
</feature>
<evidence type="ECO:0000313" key="2">
    <source>
        <dbReference type="Proteomes" id="UP000265520"/>
    </source>
</evidence>